<dbReference type="InterPro" id="IPR004089">
    <property type="entry name" value="MCPsignal_dom"/>
</dbReference>
<dbReference type="EMBL" id="JAUSVY010000002">
    <property type="protein sequence ID" value="MDQ0504563.1"/>
    <property type="molecule type" value="Genomic_DNA"/>
</dbReference>
<evidence type="ECO:0000256" key="4">
    <source>
        <dbReference type="SAM" id="Coils"/>
    </source>
</evidence>
<dbReference type="Gene3D" id="1.10.287.950">
    <property type="entry name" value="Methyl-accepting chemotaxis protein"/>
    <property type="match status" value="1"/>
</dbReference>
<protein>
    <recommendedName>
        <fullName evidence="6">Methyl-accepting transducer domain-containing protein</fullName>
    </recommendedName>
</protein>
<evidence type="ECO:0000313" key="8">
    <source>
        <dbReference type="Proteomes" id="UP001241747"/>
    </source>
</evidence>
<dbReference type="InterPro" id="IPR013702">
    <property type="entry name" value="FIST_domain_N"/>
</dbReference>
<dbReference type="InterPro" id="IPR019494">
    <property type="entry name" value="FIST_C"/>
</dbReference>
<feature type="region of interest" description="Disordered" evidence="5">
    <location>
        <begin position="1"/>
        <end position="31"/>
    </location>
</feature>
<dbReference type="Pfam" id="PF10442">
    <property type="entry name" value="FIST_C"/>
    <property type="match status" value="1"/>
</dbReference>
<organism evidence="7 8">
    <name type="scientific">Xanthobacter agilis</name>
    <dbReference type="NCBI Taxonomy" id="47492"/>
    <lineage>
        <taxon>Bacteria</taxon>
        <taxon>Pseudomonadati</taxon>
        <taxon>Pseudomonadota</taxon>
        <taxon>Alphaproteobacteria</taxon>
        <taxon>Hyphomicrobiales</taxon>
        <taxon>Xanthobacteraceae</taxon>
        <taxon>Xanthobacter</taxon>
    </lineage>
</organism>
<evidence type="ECO:0000256" key="2">
    <source>
        <dbReference type="ARBA" id="ARBA00029447"/>
    </source>
</evidence>
<dbReference type="SMART" id="SM00283">
    <property type="entry name" value="MA"/>
    <property type="match status" value="1"/>
</dbReference>
<dbReference type="RefSeq" id="WP_237344964.1">
    <property type="nucleotide sequence ID" value="NZ_JABWGX010000007.1"/>
</dbReference>
<reference evidence="7 8" key="1">
    <citation type="submission" date="2023-07" db="EMBL/GenBank/DDBJ databases">
        <title>Genomic Encyclopedia of Type Strains, Phase IV (KMG-IV): sequencing the most valuable type-strain genomes for metagenomic binning, comparative biology and taxonomic classification.</title>
        <authorList>
            <person name="Goeker M."/>
        </authorList>
    </citation>
    <scope>NUCLEOTIDE SEQUENCE [LARGE SCALE GENOMIC DNA]</scope>
    <source>
        <strain evidence="7 8">DSM 3770</strain>
    </source>
</reference>
<dbReference type="Proteomes" id="UP001241747">
    <property type="component" value="Unassembled WGS sequence"/>
</dbReference>
<evidence type="ECO:0000259" key="6">
    <source>
        <dbReference type="PROSITE" id="PS50111"/>
    </source>
</evidence>
<keyword evidence="8" id="KW-1185">Reference proteome</keyword>
<dbReference type="Pfam" id="PF08495">
    <property type="entry name" value="FIST"/>
    <property type="match status" value="1"/>
</dbReference>
<accession>A0ABU0LBQ1</accession>
<proteinExistence type="inferred from homology"/>
<evidence type="ECO:0000256" key="1">
    <source>
        <dbReference type="ARBA" id="ARBA00023224"/>
    </source>
</evidence>
<keyword evidence="4" id="KW-0175">Coiled coil</keyword>
<dbReference type="SUPFAM" id="SSF58104">
    <property type="entry name" value="Methyl-accepting chemotaxis protein (MCP) signaling domain"/>
    <property type="match status" value="1"/>
</dbReference>
<comment type="caution">
    <text evidence="7">The sequence shown here is derived from an EMBL/GenBank/DDBJ whole genome shotgun (WGS) entry which is preliminary data.</text>
</comment>
<name>A0ABU0LBQ1_XANAG</name>
<gene>
    <name evidence="7" type="ORF">QOZ94_001337</name>
</gene>
<dbReference type="InterPro" id="IPR004090">
    <property type="entry name" value="Chemotax_Me-accpt_rcpt"/>
</dbReference>
<dbReference type="PANTHER" id="PTHR32089:SF112">
    <property type="entry name" value="LYSOZYME-LIKE PROTEIN-RELATED"/>
    <property type="match status" value="1"/>
</dbReference>
<dbReference type="PANTHER" id="PTHR32089">
    <property type="entry name" value="METHYL-ACCEPTING CHEMOTAXIS PROTEIN MCPB"/>
    <property type="match status" value="1"/>
</dbReference>
<keyword evidence="1 3" id="KW-0807">Transducer</keyword>
<feature type="coiled-coil region" evidence="4">
    <location>
        <begin position="585"/>
        <end position="612"/>
    </location>
</feature>
<comment type="similarity">
    <text evidence="2">Belongs to the methyl-accepting chemotaxis (MCP) protein family.</text>
</comment>
<sequence>MYPRSQDTVQAAENPGSDDPESEVAREARGADDIRVLETDGALAGLSPSAFDFPSGHAALVLAYVSPHLDFGAVAKRIKALAGRAPVVAISTAGELCTSSDGPLYRPTGARWTTLTLQIFPPDLIAAADIHTVPLHNEDIRAGAPALARTERLARIVQSLGLVHPVFPIHARDVFALTFVDGLSASENYFTEAVYQSGRFPCLFIGGSAGGTLDFRATRIFNGGDVVENHAVVVFVKMAAGRRYGVFKSQNFKTTGTAFLIADADPDRREVFAVRSADGGAVVPFVAALAEALGVKADAVSQALEGRTFGIQIAGELFVRSMAELNPQAGSATFFCDVNPGDALLLLEATDFTAQTRRDLQAFLKDKPRPLGAILNDCILRRLNNAQALADAAALWPFPAAGFSTFGELFGINVNQTLSAIMFFDASSGDYRDDFIESFPVHYARYQNYFTTCALQRAEMLNGFRSQIIERLAGQMDFIRDIEAAVERTGEMREVTQGLRATLLTVSGRGSEDQDVGLGADAEALSHQFTSLASSTQVLREVLLIIDGITGQTNLLALNATIEAARAGAAGRGFAVVASEVKKLAGDTKSTLARTRAAIDEMEQELARLGTTIEATHAHFGMAQARYREVIDQLERLFDASGPIGRTLDDLATAASSQRGAMAEIDGQMERLRQLE</sequence>
<dbReference type="SMART" id="SM01204">
    <property type="entry name" value="FIST_C"/>
    <property type="match status" value="1"/>
</dbReference>
<dbReference type="PRINTS" id="PR00260">
    <property type="entry name" value="CHEMTRNSDUCR"/>
</dbReference>
<evidence type="ECO:0000313" key="7">
    <source>
        <dbReference type="EMBL" id="MDQ0504563.1"/>
    </source>
</evidence>
<dbReference type="PROSITE" id="PS50111">
    <property type="entry name" value="CHEMOTAXIS_TRANSDUC_2"/>
    <property type="match status" value="1"/>
</dbReference>
<dbReference type="SMART" id="SM00897">
    <property type="entry name" value="FIST"/>
    <property type="match status" value="1"/>
</dbReference>
<feature type="domain" description="Methyl-accepting transducer" evidence="6">
    <location>
        <begin position="532"/>
        <end position="673"/>
    </location>
</feature>
<feature type="compositionally biased region" description="Polar residues" evidence="5">
    <location>
        <begin position="1"/>
        <end position="11"/>
    </location>
</feature>
<evidence type="ECO:0000256" key="3">
    <source>
        <dbReference type="PROSITE-ProRule" id="PRU00284"/>
    </source>
</evidence>
<evidence type="ECO:0000256" key="5">
    <source>
        <dbReference type="SAM" id="MobiDB-lite"/>
    </source>
</evidence>
<dbReference type="Pfam" id="PF00015">
    <property type="entry name" value="MCPsignal"/>
    <property type="match status" value="1"/>
</dbReference>